<keyword evidence="1" id="KW-0175">Coiled coil</keyword>
<dbReference type="Proteomes" id="UP000243579">
    <property type="component" value="Unassembled WGS sequence"/>
</dbReference>
<gene>
    <name evidence="4" type="ORF">ACHHYP_16896</name>
</gene>
<evidence type="ECO:0000313" key="5">
    <source>
        <dbReference type="Proteomes" id="UP000243579"/>
    </source>
</evidence>
<feature type="region of interest" description="Disordered" evidence="2">
    <location>
        <begin position="183"/>
        <end position="212"/>
    </location>
</feature>
<dbReference type="OrthoDB" id="5227681at2759"/>
<name>A0A1V9ZE31_ACHHY</name>
<dbReference type="InterPro" id="IPR036871">
    <property type="entry name" value="PX_dom_sf"/>
</dbReference>
<evidence type="ECO:0000256" key="2">
    <source>
        <dbReference type="SAM" id="MobiDB-lite"/>
    </source>
</evidence>
<evidence type="ECO:0000259" key="3">
    <source>
        <dbReference type="PROSITE" id="PS50195"/>
    </source>
</evidence>
<organism evidence="4 5">
    <name type="scientific">Achlya hypogyna</name>
    <name type="common">Oomycete</name>
    <name type="synonym">Protoachlya hypogyna</name>
    <dbReference type="NCBI Taxonomy" id="1202772"/>
    <lineage>
        <taxon>Eukaryota</taxon>
        <taxon>Sar</taxon>
        <taxon>Stramenopiles</taxon>
        <taxon>Oomycota</taxon>
        <taxon>Saprolegniomycetes</taxon>
        <taxon>Saprolegniales</taxon>
        <taxon>Achlyaceae</taxon>
        <taxon>Achlya</taxon>
    </lineage>
</organism>
<dbReference type="SUPFAM" id="SSF64268">
    <property type="entry name" value="PX domain"/>
    <property type="match status" value="1"/>
</dbReference>
<reference evidence="4 5" key="1">
    <citation type="journal article" date="2014" name="Genome Biol. Evol.">
        <title>The secreted proteins of Achlya hypogyna and Thraustotheca clavata identify the ancestral oomycete secretome and reveal gene acquisitions by horizontal gene transfer.</title>
        <authorList>
            <person name="Misner I."/>
            <person name="Blouin N."/>
            <person name="Leonard G."/>
            <person name="Richards T.A."/>
            <person name="Lane C.E."/>
        </authorList>
    </citation>
    <scope>NUCLEOTIDE SEQUENCE [LARGE SCALE GENOMIC DNA]</scope>
    <source>
        <strain evidence="4 5">ATCC 48635</strain>
    </source>
</reference>
<dbReference type="InterPro" id="IPR001683">
    <property type="entry name" value="PX_dom"/>
</dbReference>
<dbReference type="Pfam" id="PF00787">
    <property type="entry name" value="PX"/>
    <property type="match status" value="1"/>
</dbReference>
<dbReference type="PROSITE" id="PS50195">
    <property type="entry name" value="PX"/>
    <property type="match status" value="1"/>
</dbReference>
<dbReference type="EMBL" id="JNBR01000153">
    <property type="protein sequence ID" value="OQR96141.1"/>
    <property type="molecule type" value="Genomic_DNA"/>
</dbReference>
<dbReference type="CDD" id="cd06093">
    <property type="entry name" value="PX_domain"/>
    <property type="match status" value="1"/>
</dbReference>
<evidence type="ECO:0000313" key="4">
    <source>
        <dbReference type="EMBL" id="OQR96141.1"/>
    </source>
</evidence>
<sequence length="212" mass="23555">MMSSSPRLAAALKENDRIRAQLQSAQASLEAARSAHADEMRRAEETIAALAAQVAELRGQGAPPQEATLVSAKVIDSRVASKDGRKIVEFRLALETTTLGTLFVWHRYSTFRNLAKSLRRNHPNRVDAIPELPDTPLFGLVTNGRMHDRLKALNAFLQAVTDAEDLQWGIRVDPTMCVFKRRQRPRPSAASTLAWSDDDESSHSNFVEPDEP</sequence>
<accession>A0A1V9ZE31</accession>
<feature type="coiled-coil region" evidence="1">
    <location>
        <begin position="8"/>
        <end position="60"/>
    </location>
</feature>
<feature type="domain" description="PX" evidence="3">
    <location>
        <begin position="68"/>
        <end position="186"/>
    </location>
</feature>
<protein>
    <submittedName>
        <fullName evidence="4">Myosin-like protein</fullName>
    </submittedName>
</protein>
<dbReference type="GO" id="GO:0035091">
    <property type="term" value="F:phosphatidylinositol binding"/>
    <property type="evidence" value="ECO:0007669"/>
    <property type="project" value="InterPro"/>
</dbReference>
<dbReference type="Gene3D" id="3.30.1520.10">
    <property type="entry name" value="Phox-like domain"/>
    <property type="match status" value="1"/>
</dbReference>
<comment type="caution">
    <text evidence="4">The sequence shown here is derived from an EMBL/GenBank/DDBJ whole genome shotgun (WGS) entry which is preliminary data.</text>
</comment>
<dbReference type="AlphaFoldDB" id="A0A1V9ZE31"/>
<dbReference type="STRING" id="1202772.A0A1V9ZE31"/>
<evidence type="ECO:0000256" key="1">
    <source>
        <dbReference type="SAM" id="Coils"/>
    </source>
</evidence>
<keyword evidence="5" id="KW-1185">Reference proteome</keyword>
<proteinExistence type="predicted"/>